<dbReference type="Gene3D" id="2.60.120.330">
    <property type="entry name" value="B-lactam Antibiotic, Isopenicillin N Synthase, Chain"/>
    <property type="match status" value="1"/>
</dbReference>
<organism evidence="1 2">
    <name type="scientific">Solanum pinnatisectum</name>
    <name type="common">tansyleaf nightshade</name>
    <dbReference type="NCBI Taxonomy" id="50273"/>
    <lineage>
        <taxon>Eukaryota</taxon>
        <taxon>Viridiplantae</taxon>
        <taxon>Streptophyta</taxon>
        <taxon>Embryophyta</taxon>
        <taxon>Tracheophyta</taxon>
        <taxon>Spermatophyta</taxon>
        <taxon>Magnoliopsida</taxon>
        <taxon>eudicotyledons</taxon>
        <taxon>Gunneridae</taxon>
        <taxon>Pentapetalae</taxon>
        <taxon>asterids</taxon>
        <taxon>lamiids</taxon>
        <taxon>Solanales</taxon>
        <taxon>Solanaceae</taxon>
        <taxon>Solanoideae</taxon>
        <taxon>Solaneae</taxon>
        <taxon>Solanum</taxon>
    </lineage>
</organism>
<dbReference type="Proteomes" id="UP001311915">
    <property type="component" value="Unassembled WGS sequence"/>
</dbReference>
<comment type="caution">
    <text evidence="1">The sequence shown here is derived from an EMBL/GenBank/DDBJ whole genome shotgun (WGS) entry which is preliminary data.</text>
</comment>
<accession>A0AAV9LRV8</accession>
<name>A0AAV9LRV8_9SOLN</name>
<reference evidence="1 2" key="1">
    <citation type="submission" date="2023-10" db="EMBL/GenBank/DDBJ databases">
        <title>Genome-Wide Identification Analysis in wild type Solanum Pinnatisectum Reveals Some Genes Defensing Phytophthora Infestans.</title>
        <authorList>
            <person name="Sun C."/>
        </authorList>
    </citation>
    <scope>NUCLEOTIDE SEQUENCE [LARGE SCALE GENOMIC DNA]</scope>
    <source>
        <strain evidence="1">LQN</strain>
        <tissue evidence="1">Leaf</tissue>
    </source>
</reference>
<dbReference type="AlphaFoldDB" id="A0AAV9LRV8"/>
<evidence type="ECO:0000313" key="2">
    <source>
        <dbReference type="Proteomes" id="UP001311915"/>
    </source>
</evidence>
<protein>
    <submittedName>
        <fullName evidence="1">Uncharacterized protein</fullName>
    </submittedName>
</protein>
<dbReference type="InterPro" id="IPR027443">
    <property type="entry name" value="IPNS-like_sf"/>
</dbReference>
<sequence>MLLLALPIYPNLGAFKYPILGGSDPKESIYFGAPEDISPYGNLNQWPSEEILPRWRSTMEEDYRAILYLGKRVLSLIALALNVNEDFFEKVGAFNPPGTLLRPMHYPGRDVFRSKSRLCCGMLEELL</sequence>
<proteinExistence type="predicted"/>
<dbReference type="EMBL" id="JAWPEI010000004">
    <property type="protein sequence ID" value="KAK4728469.1"/>
    <property type="molecule type" value="Genomic_DNA"/>
</dbReference>
<dbReference type="SUPFAM" id="SSF51197">
    <property type="entry name" value="Clavaminate synthase-like"/>
    <property type="match status" value="1"/>
</dbReference>
<gene>
    <name evidence="1" type="ORF">R3W88_021457</name>
</gene>
<evidence type="ECO:0000313" key="1">
    <source>
        <dbReference type="EMBL" id="KAK4728469.1"/>
    </source>
</evidence>
<keyword evidence="2" id="KW-1185">Reference proteome</keyword>